<evidence type="ECO:0000313" key="8">
    <source>
        <dbReference type="Proteomes" id="UP000176974"/>
    </source>
</evidence>
<proteinExistence type="inferred from homology"/>
<organism evidence="7 8">
    <name type="scientific">Candidatus Portnoybacteria bacterium RIFCSPHIGHO2_01_FULL_40_12b</name>
    <dbReference type="NCBI Taxonomy" id="1801994"/>
    <lineage>
        <taxon>Bacteria</taxon>
        <taxon>Candidatus Portnoyibacteriota</taxon>
    </lineage>
</organism>
<comment type="cofactor">
    <cofactor evidence="5">
        <name>Fe(2+)</name>
        <dbReference type="ChEBI" id="CHEBI:29033"/>
    </cofactor>
    <text evidence="5">Binds 1 Fe(2+) ion.</text>
</comment>
<evidence type="ECO:0000256" key="1">
    <source>
        <dbReference type="ARBA" id="ARBA00010759"/>
    </source>
</evidence>
<feature type="binding site" evidence="5">
    <location>
        <position position="157"/>
    </location>
    <ligand>
        <name>Fe cation</name>
        <dbReference type="ChEBI" id="CHEBI:24875"/>
    </ligand>
</feature>
<name>A0A1G2FBH2_9BACT</name>
<dbReference type="InterPro" id="IPR023635">
    <property type="entry name" value="Peptide_deformylase"/>
</dbReference>
<evidence type="ECO:0000256" key="3">
    <source>
        <dbReference type="ARBA" id="ARBA00022801"/>
    </source>
</evidence>
<feature type="active site" evidence="5">
    <location>
        <position position="154"/>
    </location>
</feature>
<evidence type="ECO:0000256" key="5">
    <source>
        <dbReference type="HAMAP-Rule" id="MF_00163"/>
    </source>
</evidence>
<evidence type="ECO:0000256" key="4">
    <source>
        <dbReference type="ARBA" id="ARBA00022917"/>
    </source>
</evidence>
<evidence type="ECO:0000256" key="6">
    <source>
        <dbReference type="SAM" id="Coils"/>
    </source>
</evidence>
<comment type="function">
    <text evidence="5">Removes the formyl group from the N-terminal Met of newly synthesized proteins. Requires at least a dipeptide for an efficient rate of reaction. N-terminal L-methionine is a prerequisite for activity but the enzyme has broad specificity at other positions.</text>
</comment>
<keyword evidence="2 5" id="KW-0479">Metal-binding</keyword>
<keyword evidence="5" id="KW-0408">Iron</keyword>
<dbReference type="GO" id="GO:0042586">
    <property type="term" value="F:peptide deformylase activity"/>
    <property type="evidence" value="ECO:0007669"/>
    <property type="project" value="UniProtKB-UniRule"/>
</dbReference>
<evidence type="ECO:0000256" key="2">
    <source>
        <dbReference type="ARBA" id="ARBA00022723"/>
    </source>
</evidence>
<dbReference type="PANTHER" id="PTHR10458:SF22">
    <property type="entry name" value="PEPTIDE DEFORMYLASE"/>
    <property type="match status" value="1"/>
</dbReference>
<keyword evidence="3 5" id="KW-0378">Hydrolase</keyword>
<dbReference type="EC" id="3.5.1.88" evidence="5"/>
<sequence length="168" mass="18929">MIIPIQTNPNNPILRQKAKEVKEITAEIKRLILDMEETMEKAAGVGLAAPQIGQSLRVLVAKSNDEPRTFRGQSIFARKRGPQKVRGEIIALINPEIKKFSRKKVVMEEGCLSLPKQFSLIERPAKIKVKGLTEEGEKIKIKINGLLARIIQHEIDHLDGILIIDRIK</sequence>
<feature type="coiled-coil region" evidence="6">
    <location>
        <begin position="14"/>
        <end position="41"/>
    </location>
</feature>
<dbReference type="SUPFAM" id="SSF56420">
    <property type="entry name" value="Peptide deformylase"/>
    <property type="match status" value="1"/>
</dbReference>
<gene>
    <name evidence="5" type="primary">def</name>
    <name evidence="7" type="ORF">A2815_00985</name>
</gene>
<reference evidence="7 8" key="1">
    <citation type="journal article" date="2016" name="Nat. Commun.">
        <title>Thousands of microbial genomes shed light on interconnected biogeochemical processes in an aquifer system.</title>
        <authorList>
            <person name="Anantharaman K."/>
            <person name="Brown C.T."/>
            <person name="Hug L.A."/>
            <person name="Sharon I."/>
            <person name="Castelle C.J."/>
            <person name="Probst A.J."/>
            <person name="Thomas B.C."/>
            <person name="Singh A."/>
            <person name="Wilkins M.J."/>
            <person name="Karaoz U."/>
            <person name="Brodie E.L."/>
            <person name="Williams K.H."/>
            <person name="Hubbard S.S."/>
            <person name="Banfield J.F."/>
        </authorList>
    </citation>
    <scope>NUCLEOTIDE SEQUENCE [LARGE SCALE GENOMIC DNA]</scope>
</reference>
<dbReference type="NCBIfam" id="NF001159">
    <property type="entry name" value="PRK00150.1-3"/>
    <property type="match status" value="1"/>
</dbReference>
<dbReference type="EMBL" id="MHMY01000023">
    <property type="protein sequence ID" value="OGZ34938.1"/>
    <property type="molecule type" value="Genomic_DNA"/>
</dbReference>
<keyword evidence="4 5" id="KW-0648">Protein biosynthesis</keyword>
<dbReference type="NCBIfam" id="TIGR00079">
    <property type="entry name" value="pept_deformyl"/>
    <property type="match status" value="1"/>
</dbReference>
<dbReference type="PRINTS" id="PR01576">
    <property type="entry name" value="PDEFORMYLASE"/>
</dbReference>
<dbReference type="GO" id="GO:0006412">
    <property type="term" value="P:translation"/>
    <property type="evidence" value="ECO:0007669"/>
    <property type="project" value="UniProtKB-UniRule"/>
</dbReference>
<dbReference type="GO" id="GO:0046872">
    <property type="term" value="F:metal ion binding"/>
    <property type="evidence" value="ECO:0007669"/>
    <property type="project" value="UniProtKB-KW"/>
</dbReference>
<dbReference type="Proteomes" id="UP000176974">
    <property type="component" value="Unassembled WGS sequence"/>
</dbReference>
<keyword evidence="6" id="KW-0175">Coiled coil</keyword>
<dbReference type="AlphaFoldDB" id="A0A1G2FBH2"/>
<feature type="binding site" evidence="5">
    <location>
        <position position="111"/>
    </location>
    <ligand>
        <name>Fe cation</name>
        <dbReference type="ChEBI" id="CHEBI:24875"/>
    </ligand>
</feature>
<comment type="similarity">
    <text evidence="1 5">Belongs to the polypeptide deformylase family.</text>
</comment>
<evidence type="ECO:0000313" key="7">
    <source>
        <dbReference type="EMBL" id="OGZ34938.1"/>
    </source>
</evidence>
<dbReference type="PANTHER" id="PTHR10458">
    <property type="entry name" value="PEPTIDE DEFORMYLASE"/>
    <property type="match status" value="1"/>
</dbReference>
<dbReference type="Gene3D" id="3.90.45.10">
    <property type="entry name" value="Peptide deformylase"/>
    <property type="match status" value="1"/>
</dbReference>
<comment type="caution">
    <text evidence="7">The sequence shown here is derived from an EMBL/GenBank/DDBJ whole genome shotgun (WGS) entry which is preliminary data.</text>
</comment>
<comment type="catalytic activity">
    <reaction evidence="5">
        <text>N-terminal N-formyl-L-methionyl-[peptide] + H2O = N-terminal L-methionyl-[peptide] + formate</text>
        <dbReference type="Rhea" id="RHEA:24420"/>
        <dbReference type="Rhea" id="RHEA-COMP:10639"/>
        <dbReference type="Rhea" id="RHEA-COMP:10640"/>
        <dbReference type="ChEBI" id="CHEBI:15377"/>
        <dbReference type="ChEBI" id="CHEBI:15740"/>
        <dbReference type="ChEBI" id="CHEBI:49298"/>
        <dbReference type="ChEBI" id="CHEBI:64731"/>
        <dbReference type="EC" id="3.5.1.88"/>
    </reaction>
</comment>
<protein>
    <recommendedName>
        <fullName evidence="5">Peptide deformylase</fullName>
        <shortName evidence="5">PDF</shortName>
        <ecNumber evidence="5">3.5.1.88</ecNumber>
    </recommendedName>
    <alternativeName>
        <fullName evidence="5">Polypeptide deformylase</fullName>
    </alternativeName>
</protein>
<dbReference type="HAMAP" id="MF_00163">
    <property type="entry name" value="Pep_deformylase"/>
    <property type="match status" value="1"/>
</dbReference>
<dbReference type="InterPro" id="IPR036821">
    <property type="entry name" value="Peptide_deformylase_sf"/>
</dbReference>
<dbReference type="PIRSF" id="PIRSF004749">
    <property type="entry name" value="Pep_def"/>
    <property type="match status" value="1"/>
</dbReference>
<feature type="binding site" evidence="5">
    <location>
        <position position="153"/>
    </location>
    <ligand>
        <name>Fe cation</name>
        <dbReference type="ChEBI" id="CHEBI:24875"/>
    </ligand>
</feature>
<accession>A0A1G2FBH2</accession>
<dbReference type="FunFam" id="3.90.45.10:FF:000003">
    <property type="entry name" value="Peptide deformylase"/>
    <property type="match status" value="1"/>
</dbReference>
<dbReference type="CDD" id="cd00487">
    <property type="entry name" value="Pep_deformylase"/>
    <property type="match status" value="1"/>
</dbReference>
<dbReference type="Pfam" id="PF01327">
    <property type="entry name" value="Pep_deformylase"/>
    <property type="match status" value="1"/>
</dbReference>